<dbReference type="RefSeq" id="WP_209529176.1">
    <property type="nucleotide sequence ID" value="NZ_JAEEGA010000009.1"/>
</dbReference>
<dbReference type="GO" id="GO:0004826">
    <property type="term" value="F:phenylalanine-tRNA ligase activity"/>
    <property type="evidence" value="ECO:0007669"/>
    <property type="project" value="InterPro"/>
</dbReference>
<dbReference type="GO" id="GO:0003723">
    <property type="term" value="F:RNA binding"/>
    <property type="evidence" value="ECO:0007669"/>
    <property type="project" value="InterPro"/>
</dbReference>
<dbReference type="AlphaFoldDB" id="A0A940PES7"/>
<dbReference type="PANTHER" id="PTHR39209:SF2">
    <property type="entry name" value="CYTOPLASMIC PROTEIN"/>
    <property type="match status" value="1"/>
</dbReference>
<organism evidence="2 3">
    <name type="scientific">Vagococcus allomyrinae</name>
    <dbReference type="NCBI Taxonomy" id="2794353"/>
    <lineage>
        <taxon>Bacteria</taxon>
        <taxon>Bacillati</taxon>
        <taxon>Bacillota</taxon>
        <taxon>Bacilli</taxon>
        <taxon>Lactobacillales</taxon>
        <taxon>Enterococcaceae</taxon>
        <taxon>Vagococcus</taxon>
    </lineage>
</organism>
<dbReference type="EMBL" id="JAEEGA010000009">
    <property type="protein sequence ID" value="MBP1042201.1"/>
    <property type="molecule type" value="Genomic_DNA"/>
</dbReference>
<dbReference type="SUPFAM" id="SSF56037">
    <property type="entry name" value="PheT/TilS domain"/>
    <property type="match status" value="1"/>
</dbReference>
<comment type="caution">
    <text evidence="2">The sequence shown here is derived from an EMBL/GenBank/DDBJ whole genome shotgun (WGS) entry which is preliminary data.</text>
</comment>
<proteinExistence type="predicted"/>
<dbReference type="Gene3D" id="3.50.40.10">
    <property type="entry name" value="Phenylalanyl-trna Synthetase, Chain B, domain 3"/>
    <property type="match status" value="1"/>
</dbReference>
<name>A0A940PES7_9ENTE</name>
<dbReference type="Pfam" id="PF03483">
    <property type="entry name" value="B3_4"/>
    <property type="match status" value="1"/>
</dbReference>
<dbReference type="InterPro" id="IPR005146">
    <property type="entry name" value="B3/B4_tRNA-bd"/>
</dbReference>
<keyword evidence="3" id="KW-1185">Reference proteome</keyword>
<dbReference type="SMART" id="SM00873">
    <property type="entry name" value="B3_4"/>
    <property type="match status" value="1"/>
</dbReference>
<accession>A0A940PES7</accession>
<dbReference type="PANTHER" id="PTHR39209">
    <property type="match status" value="1"/>
</dbReference>
<feature type="domain" description="B3/B4 tRNA-binding" evidence="1">
    <location>
        <begin position="62"/>
        <end position="205"/>
    </location>
</feature>
<evidence type="ECO:0000313" key="2">
    <source>
        <dbReference type="EMBL" id="MBP1042201.1"/>
    </source>
</evidence>
<evidence type="ECO:0000259" key="1">
    <source>
        <dbReference type="SMART" id="SM00873"/>
    </source>
</evidence>
<dbReference type="Proteomes" id="UP000674938">
    <property type="component" value="Unassembled WGS sequence"/>
</dbReference>
<gene>
    <name evidence="2" type="ORF">I6N95_14375</name>
</gene>
<evidence type="ECO:0000313" key="3">
    <source>
        <dbReference type="Proteomes" id="UP000674938"/>
    </source>
</evidence>
<sequence>MTLLINSQITTETPEVKLLLTELEFTYEKKQVSIWNELLTPLIKELEQQDVDTIRQHPAIIGTKNVYKHYGKDPARFRPSSESLWRRIVQQKGLYQINNLVDLNNYFSLLYKLPFGVYDLAKLSLPIELIIGDVGMSYPGIGKGSVNLESALVLKDQLGCFGGPTSDSSRGMISSQTQHALMIGYVCDTTSQLNAIQEDIAKLLPTYLVNGKILRQQII</sequence>
<dbReference type="InterPro" id="IPR020825">
    <property type="entry name" value="Phe-tRNA_synthase-like_B3/B4"/>
</dbReference>
<protein>
    <recommendedName>
        <fullName evidence="1">B3/B4 tRNA-binding domain-containing protein</fullName>
    </recommendedName>
</protein>
<reference evidence="2" key="1">
    <citation type="submission" date="2020-12" db="EMBL/GenBank/DDBJ databases">
        <title>Vagococcus allomyrinae sp. nov. and Enterococcus lavae sp. nov., isolated from the larvae of Allomyrina dichotoma.</title>
        <authorList>
            <person name="Lee S.D."/>
        </authorList>
    </citation>
    <scope>NUCLEOTIDE SEQUENCE</scope>
    <source>
        <strain evidence="2">BWB3-3</strain>
    </source>
</reference>